<dbReference type="SUPFAM" id="SSF51621">
    <property type="entry name" value="Phosphoenolpyruvate/pyruvate domain"/>
    <property type="match status" value="1"/>
</dbReference>
<dbReference type="InterPro" id="IPR050251">
    <property type="entry name" value="HpcH-HpaI_aldolase"/>
</dbReference>
<dbReference type="Gene3D" id="3.20.20.60">
    <property type="entry name" value="Phosphoenolpyruvate-binding domains"/>
    <property type="match status" value="1"/>
</dbReference>
<evidence type="ECO:0000313" key="7">
    <source>
        <dbReference type="Proteomes" id="UP001596145"/>
    </source>
</evidence>
<organism evidence="6 7">
    <name type="scientific">Halorubrum glutamatedens</name>
    <dbReference type="NCBI Taxonomy" id="2707018"/>
    <lineage>
        <taxon>Archaea</taxon>
        <taxon>Methanobacteriati</taxon>
        <taxon>Methanobacteriota</taxon>
        <taxon>Stenosarchaea group</taxon>
        <taxon>Halobacteria</taxon>
        <taxon>Halobacteriales</taxon>
        <taxon>Haloferacaceae</taxon>
        <taxon>Halorubrum</taxon>
    </lineage>
</organism>
<comment type="caution">
    <text evidence="6">The sequence shown here is derived from an EMBL/GenBank/DDBJ whole genome shotgun (WGS) entry which is preliminary data.</text>
</comment>
<dbReference type="PANTHER" id="PTHR30502">
    <property type="entry name" value="2-KETO-3-DEOXY-L-RHAMNONATE ALDOLASE"/>
    <property type="match status" value="1"/>
</dbReference>
<proteinExistence type="inferred from homology"/>
<dbReference type="Pfam" id="PF03328">
    <property type="entry name" value="HpcH_HpaI"/>
    <property type="match status" value="1"/>
</dbReference>
<dbReference type="EMBL" id="JBHSKV010000018">
    <property type="protein sequence ID" value="MFC5135654.1"/>
    <property type="molecule type" value="Genomic_DNA"/>
</dbReference>
<keyword evidence="3 6" id="KW-0456">Lyase</keyword>
<comment type="similarity">
    <text evidence="1">Belongs to the HpcH/HpaI aldolase family.</text>
</comment>
<dbReference type="GO" id="GO:0046872">
    <property type="term" value="F:metal ion binding"/>
    <property type="evidence" value="ECO:0007669"/>
    <property type="project" value="UniProtKB-KW"/>
</dbReference>
<evidence type="ECO:0000313" key="6">
    <source>
        <dbReference type="EMBL" id="MFC5135654.1"/>
    </source>
</evidence>
<keyword evidence="2" id="KW-0479">Metal-binding</keyword>
<dbReference type="InterPro" id="IPR005000">
    <property type="entry name" value="Aldolase/citrate-lyase_domain"/>
</dbReference>
<gene>
    <name evidence="6" type="ORF">ACFPJA_13120</name>
</gene>
<accession>A0ABD5QTZ8</accession>
<protein>
    <submittedName>
        <fullName evidence="6">HpcH/HpaI aldolase/citrate lyase family protein</fullName>
    </submittedName>
</protein>
<evidence type="ECO:0000256" key="1">
    <source>
        <dbReference type="ARBA" id="ARBA00005568"/>
    </source>
</evidence>
<evidence type="ECO:0000259" key="5">
    <source>
        <dbReference type="Pfam" id="PF03328"/>
    </source>
</evidence>
<keyword evidence="7" id="KW-1185">Reference proteome</keyword>
<dbReference type="PANTHER" id="PTHR30502:SF0">
    <property type="entry name" value="PHOSPHOENOLPYRUVATE CARBOXYLASE FAMILY PROTEIN"/>
    <property type="match status" value="1"/>
</dbReference>
<name>A0ABD5QTZ8_9EURY</name>
<feature type="domain" description="HpcH/HpaI aldolase/citrate lyase" evidence="5">
    <location>
        <begin position="17"/>
        <end position="257"/>
    </location>
</feature>
<evidence type="ECO:0000256" key="4">
    <source>
        <dbReference type="SAM" id="MobiDB-lite"/>
    </source>
</evidence>
<dbReference type="RefSeq" id="WP_122106305.1">
    <property type="nucleotide sequence ID" value="NZ_JBHSKV010000018.1"/>
</dbReference>
<dbReference type="AlphaFoldDB" id="A0ABD5QTZ8"/>
<feature type="compositionally biased region" description="Acidic residues" evidence="4">
    <location>
        <begin position="117"/>
        <end position="127"/>
    </location>
</feature>
<reference evidence="6 7" key="1">
    <citation type="journal article" date="2019" name="Int. J. Syst. Evol. Microbiol.">
        <title>The Global Catalogue of Microorganisms (GCM) 10K type strain sequencing project: providing services to taxonomists for standard genome sequencing and annotation.</title>
        <authorList>
            <consortium name="The Broad Institute Genomics Platform"/>
            <consortium name="The Broad Institute Genome Sequencing Center for Infectious Disease"/>
            <person name="Wu L."/>
            <person name="Ma J."/>
        </authorList>
    </citation>
    <scope>NUCLEOTIDE SEQUENCE [LARGE SCALE GENOMIC DNA]</scope>
    <source>
        <strain evidence="6 7">CGMCC 1.16026</strain>
    </source>
</reference>
<dbReference type="InterPro" id="IPR015813">
    <property type="entry name" value="Pyrv/PenolPyrv_kinase-like_dom"/>
</dbReference>
<feature type="region of interest" description="Disordered" evidence="4">
    <location>
        <begin position="113"/>
        <end position="137"/>
    </location>
</feature>
<dbReference type="Proteomes" id="UP001596145">
    <property type="component" value="Unassembled WGS sequence"/>
</dbReference>
<dbReference type="GO" id="GO:0016829">
    <property type="term" value="F:lyase activity"/>
    <property type="evidence" value="ECO:0007669"/>
    <property type="project" value="UniProtKB-KW"/>
</dbReference>
<sequence length="275" mass="28943">MDLKRKLVEGDRPVGGWCALPSPGVAEALATADFDFVTVDTEHSAATAGDVEDMLRAIESAPGDTEALVRVADAEPARIKRVLDAGPSAIMAPQIDSSGAARELVELCRYPPQVGEVGEDGEDDPEERVDADGYRGRRGVAGSRASDFGRRLDEYLRSGADDIAVIAQIETPRAVESAGEIAAVPGIDALFVGPADLSASLGRFGEYDDPAFTDAIEATIAAANDEGVPVGTLATRDELVDRWVDAGYDYLIAGTDIGFLSAGADRATERFETQL</sequence>
<dbReference type="InterPro" id="IPR040442">
    <property type="entry name" value="Pyrv_kinase-like_dom_sf"/>
</dbReference>
<evidence type="ECO:0000256" key="3">
    <source>
        <dbReference type="ARBA" id="ARBA00023239"/>
    </source>
</evidence>
<evidence type="ECO:0000256" key="2">
    <source>
        <dbReference type="ARBA" id="ARBA00022723"/>
    </source>
</evidence>